<dbReference type="InterPro" id="IPR047122">
    <property type="entry name" value="Trans-enoyl_RdTase-like"/>
</dbReference>
<comment type="caution">
    <text evidence="4">The sequence shown here is derived from an EMBL/GenBank/DDBJ whole genome shotgun (WGS) entry which is preliminary data.</text>
</comment>
<dbReference type="Gene3D" id="3.40.50.720">
    <property type="entry name" value="NAD(P)-binding Rossmann-like Domain"/>
    <property type="match status" value="1"/>
</dbReference>
<accession>A0A9W4P156</accession>
<sequence length="345" mass="36805">MKEAIVGKTVSVTIRDVDIPTPKPGQVLIRVVVSGTNPKDWKLPKWTPDDALNQGDDIAGYVEAVGEGVRNFRKGDKVAAFHEMLSPHGSYAEYAIAWEHTTFHLTEKTSFEEAATIPLAAMTAALGLYQRLKLPLPWAPADKPTPLVVYGGASAVGAFAIKFAQLSNIHPIIAVAGKGAPFVETLISREKGDTIIDYREGDDAVRSAIKAASEGTPIHHAYDAVSEKGSYVNLGITLDTPGKITVVLPAEADKVQEQVSIHRTMVGSVHMPPAEGQTLGDKEFGAAFFPFIGRGLAQGWFSGHPYEVRKGGLGGLQGALKDLEAGKASAVKYVVKIAETEGVQQ</sequence>
<dbReference type="Proteomes" id="UP001154252">
    <property type="component" value="Unassembled WGS sequence"/>
</dbReference>
<dbReference type="InterPro" id="IPR013154">
    <property type="entry name" value="ADH-like_N"/>
</dbReference>
<reference evidence="4" key="1">
    <citation type="submission" date="2021-07" db="EMBL/GenBank/DDBJ databases">
        <authorList>
            <person name="Branca A.L. A."/>
        </authorList>
    </citation>
    <scope>NUCLEOTIDE SEQUENCE</scope>
</reference>
<keyword evidence="5" id="KW-1185">Reference proteome</keyword>
<dbReference type="InterPro" id="IPR020843">
    <property type="entry name" value="ER"/>
</dbReference>
<dbReference type="GO" id="GO:0016651">
    <property type="term" value="F:oxidoreductase activity, acting on NAD(P)H"/>
    <property type="evidence" value="ECO:0007669"/>
    <property type="project" value="InterPro"/>
</dbReference>
<proteinExistence type="inferred from homology"/>
<evidence type="ECO:0000259" key="3">
    <source>
        <dbReference type="SMART" id="SM00829"/>
    </source>
</evidence>
<comment type="similarity">
    <text evidence="1">Belongs to the zinc-containing alcohol dehydrogenase family.</text>
</comment>
<protein>
    <recommendedName>
        <fullName evidence="3">Enoyl reductase (ER) domain-containing protein</fullName>
    </recommendedName>
</protein>
<gene>
    <name evidence="4" type="ORF">PEGY_LOCUS449</name>
</gene>
<dbReference type="SUPFAM" id="SSF50129">
    <property type="entry name" value="GroES-like"/>
    <property type="match status" value="1"/>
</dbReference>
<dbReference type="PANTHER" id="PTHR45348">
    <property type="entry name" value="HYPOTHETICAL OXIDOREDUCTASE (EUROFUNG)"/>
    <property type="match status" value="1"/>
</dbReference>
<dbReference type="SMART" id="SM00829">
    <property type="entry name" value="PKS_ER"/>
    <property type="match status" value="1"/>
</dbReference>
<name>A0A9W4P156_9EURO</name>
<keyword evidence="2" id="KW-0560">Oxidoreductase</keyword>
<dbReference type="CDD" id="cd08249">
    <property type="entry name" value="enoyl_reductase_like"/>
    <property type="match status" value="1"/>
</dbReference>
<dbReference type="InterPro" id="IPR011032">
    <property type="entry name" value="GroES-like_sf"/>
</dbReference>
<dbReference type="PANTHER" id="PTHR45348:SF5">
    <property type="entry name" value="OXIDOREDUCTASE, PUTATIVE (AFU_ORTHOLOGUE AFUA_8G01420)-RELATED"/>
    <property type="match status" value="1"/>
</dbReference>
<evidence type="ECO:0000256" key="2">
    <source>
        <dbReference type="ARBA" id="ARBA00023002"/>
    </source>
</evidence>
<dbReference type="SUPFAM" id="SSF51735">
    <property type="entry name" value="NAD(P)-binding Rossmann-fold domains"/>
    <property type="match status" value="1"/>
</dbReference>
<dbReference type="Gene3D" id="3.90.180.10">
    <property type="entry name" value="Medium-chain alcohol dehydrogenases, catalytic domain"/>
    <property type="match status" value="1"/>
</dbReference>
<evidence type="ECO:0000313" key="4">
    <source>
        <dbReference type="EMBL" id="CAG8885604.1"/>
    </source>
</evidence>
<dbReference type="Pfam" id="PF08240">
    <property type="entry name" value="ADH_N"/>
    <property type="match status" value="1"/>
</dbReference>
<feature type="domain" description="Enoyl reductase (ER)" evidence="3">
    <location>
        <begin position="7"/>
        <end position="335"/>
    </location>
</feature>
<dbReference type="EMBL" id="CAJVRC010000834">
    <property type="protein sequence ID" value="CAG8885604.1"/>
    <property type="molecule type" value="Genomic_DNA"/>
</dbReference>
<evidence type="ECO:0000313" key="5">
    <source>
        <dbReference type="Proteomes" id="UP001154252"/>
    </source>
</evidence>
<dbReference type="AlphaFoldDB" id="A0A9W4P156"/>
<organism evidence="4 5">
    <name type="scientific">Penicillium egyptiacum</name>
    <dbReference type="NCBI Taxonomy" id="1303716"/>
    <lineage>
        <taxon>Eukaryota</taxon>
        <taxon>Fungi</taxon>
        <taxon>Dikarya</taxon>
        <taxon>Ascomycota</taxon>
        <taxon>Pezizomycotina</taxon>
        <taxon>Eurotiomycetes</taxon>
        <taxon>Eurotiomycetidae</taxon>
        <taxon>Eurotiales</taxon>
        <taxon>Aspergillaceae</taxon>
        <taxon>Penicillium</taxon>
    </lineage>
</organism>
<dbReference type="OrthoDB" id="3233595at2759"/>
<evidence type="ECO:0000256" key="1">
    <source>
        <dbReference type="ARBA" id="ARBA00008072"/>
    </source>
</evidence>
<dbReference type="InterPro" id="IPR036291">
    <property type="entry name" value="NAD(P)-bd_dom_sf"/>
</dbReference>